<evidence type="ECO:0000256" key="4">
    <source>
        <dbReference type="ARBA" id="ARBA00022691"/>
    </source>
</evidence>
<evidence type="ECO:0000259" key="7">
    <source>
        <dbReference type="Pfam" id="PF07669"/>
    </source>
</evidence>
<dbReference type="InterPro" id="IPR011639">
    <property type="entry name" value="MethylTrfase_TaqI-like_dom"/>
</dbReference>
<evidence type="ECO:0000256" key="6">
    <source>
        <dbReference type="SAM" id="MobiDB-lite"/>
    </source>
</evidence>
<dbReference type="PROSITE" id="PS00092">
    <property type="entry name" value="N6_MTASE"/>
    <property type="match status" value="1"/>
</dbReference>
<dbReference type="GO" id="GO:0003676">
    <property type="term" value="F:nucleic acid binding"/>
    <property type="evidence" value="ECO:0007669"/>
    <property type="project" value="InterPro"/>
</dbReference>
<proteinExistence type="predicted"/>
<keyword evidence="3" id="KW-0808">Transferase</keyword>
<protein>
    <recommendedName>
        <fullName evidence="1">site-specific DNA-methyltransferase (adenine-specific)</fullName>
        <ecNumber evidence="1">2.1.1.72</ecNumber>
    </recommendedName>
</protein>
<evidence type="ECO:0000256" key="2">
    <source>
        <dbReference type="ARBA" id="ARBA00022603"/>
    </source>
</evidence>
<keyword evidence="9" id="KW-1185">Reference proteome</keyword>
<organism evidence="8 9">
    <name type="scientific">Umbelopsis ramanniana AG</name>
    <dbReference type="NCBI Taxonomy" id="1314678"/>
    <lineage>
        <taxon>Eukaryota</taxon>
        <taxon>Fungi</taxon>
        <taxon>Fungi incertae sedis</taxon>
        <taxon>Mucoromycota</taxon>
        <taxon>Mucoromycotina</taxon>
        <taxon>Umbelopsidomycetes</taxon>
        <taxon>Umbelopsidales</taxon>
        <taxon>Umbelopsidaceae</taxon>
        <taxon>Umbelopsis</taxon>
    </lineage>
</organism>
<dbReference type="InterPro" id="IPR002052">
    <property type="entry name" value="DNA_methylase_N6_adenine_CS"/>
</dbReference>
<reference evidence="8" key="1">
    <citation type="submission" date="2021-06" db="EMBL/GenBank/DDBJ databases">
        <authorList>
            <consortium name="DOE Joint Genome Institute"/>
            <person name="Mondo S.J."/>
            <person name="Amses K.R."/>
            <person name="Simmons D.R."/>
            <person name="Longcore J.E."/>
            <person name="Seto K."/>
            <person name="Alves G.H."/>
            <person name="Bonds A.E."/>
            <person name="Quandt C.A."/>
            <person name="Davis W.J."/>
            <person name="Chang Y."/>
            <person name="Letcher P.M."/>
            <person name="Powell M.J."/>
            <person name="Kuo A."/>
            <person name="Labutti K."/>
            <person name="Pangilinan J."/>
            <person name="Andreopoulos W."/>
            <person name="Tritt A."/>
            <person name="Riley R."/>
            <person name="Hundley H."/>
            <person name="Johnson J."/>
            <person name="Lipzen A."/>
            <person name="Barry K."/>
            <person name="Berbee M.L."/>
            <person name="Buchler N.E."/>
            <person name="Grigoriev I.V."/>
            <person name="Spatafora J.W."/>
            <person name="Stajich J.E."/>
            <person name="James T.Y."/>
        </authorList>
    </citation>
    <scope>NUCLEOTIDE SEQUENCE</scope>
    <source>
        <strain evidence="8">AG</strain>
    </source>
</reference>
<feature type="compositionally biased region" description="Polar residues" evidence="6">
    <location>
        <begin position="98"/>
        <end position="118"/>
    </location>
</feature>
<dbReference type="RefSeq" id="XP_051442240.1">
    <property type="nucleotide sequence ID" value="XM_051590949.1"/>
</dbReference>
<dbReference type="InterPro" id="IPR029063">
    <property type="entry name" value="SAM-dependent_MTases_sf"/>
</dbReference>
<dbReference type="PRINTS" id="PR00507">
    <property type="entry name" value="N12N6MTFRASE"/>
</dbReference>
<feature type="domain" description="Type II methyltransferase M.TaqI-like" evidence="7">
    <location>
        <begin position="401"/>
        <end position="578"/>
    </location>
</feature>
<reference evidence="8" key="2">
    <citation type="journal article" date="2022" name="Proc. Natl. Acad. Sci. U.S.A.">
        <title>Diploid-dominant life cycles characterize the early evolution of Fungi.</title>
        <authorList>
            <person name="Amses K.R."/>
            <person name="Simmons D.R."/>
            <person name="Longcore J.E."/>
            <person name="Mondo S.J."/>
            <person name="Seto K."/>
            <person name="Jeronimo G.H."/>
            <person name="Bonds A.E."/>
            <person name="Quandt C.A."/>
            <person name="Davis W.J."/>
            <person name="Chang Y."/>
            <person name="Federici B.A."/>
            <person name="Kuo A."/>
            <person name="LaButti K."/>
            <person name="Pangilinan J."/>
            <person name="Andreopoulos W."/>
            <person name="Tritt A."/>
            <person name="Riley R."/>
            <person name="Hundley H."/>
            <person name="Johnson J."/>
            <person name="Lipzen A."/>
            <person name="Barry K."/>
            <person name="Lang B.F."/>
            <person name="Cuomo C.A."/>
            <person name="Buchler N.E."/>
            <person name="Grigoriev I.V."/>
            <person name="Spatafora J.W."/>
            <person name="Stajich J.E."/>
            <person name="James T.Y."/>
        </authorList>
    </citation>
    <scope>NUCLEOTIDE SEQUENCE</scope>
    <source>
        <strain evidence="8">AG</strain>
    </source>
</reference>
<comment type="caution">
    <text evidence="8">The sequence shown here is derived from an EMBL/GenBank/DDBJ whole genome shotgun (WGS) entry which is preliminary data.</text>
</comment>
<name>A0AAD5E4I6_UMBRA</name>
<evidence type="ECO:0000256" key="5">
    <source>
        <dbReference type="ARBA" id="ARBA00047942"/>
    </source>
</evidence>
<comment type="catalytic activity">
    <reaction evidence="5">
        <text>a 2'-deoxyadenosine in DNA + S-adenosyl-L-methionine = an N(6)-methyl-2'-deoxyadenosine in DNA + S-adenosyl-L-homocysteine + H(+)</text>
        <dbReference type="Rhea" id="RHEA:15197"/>
        <dbReference type="Rhea" id="RHEA-COMP:12418"/>
        <dbReference type="Rhea" id="RHEA-COMP:12419"/>
        <dbReference type="ChEBI" id="CHEBI:15378"/>
        <dbReference type="ChEBI" id="CHEBI:57856"/>
        <dbReference type="ChEBI" id="CHEBI:59789"/>
        <dbReference type="ChEBI" id="CHEBI:90615"/>
        <dbReference type="ChEBI" id="CHEBI:90616"/>
        <dbReference type="EC" id="2.1.1.72"/>
    </reaction>
</comment>
<dbReference type="Proteomes" id="UP001206595">
    <property type="component" value="Unassembled WGS sequence"/>
</dbReference>
<dbReference type="GO" id="GO:0032259">
    <property type="term" value="P:methylation"/>
    <property type="evidence" value="ECO:0007669"/>
    <property type="project" value="UniProtKB-KW"/>
</dbReference>
<evidence type="ECO:0000313" key="8">
    <source>
        <dbReference type="EMBL" id="KAI8577236.1"/>
    </source>
</evidence>
<dbReference type="GO" id="GO:0009007">
    <property type="term" value="F:site-specific DNA-methyltransferase (adenine-specific) activity"/>
    <property type="evidence" value="ECO:0007669"/>
    <property type="project" value="UniProtKB-EC"/>
</dbReference>
<dbReference type="PANTHER" id="PTHR33841">
    <property type="entry name" value="DNA METHYLTRANSFERASE YEEA-RELATED"/>
    <property type="match status" value="1"/>
</dbReference>
<accession>A0AAD5E4I6</accession>
<dbReference type="InterPro" id="IPR050953">
    <property type="entry name" value="N4_N6_ade-DNA_methylase"/>
</dbReference>
<dbReference type="PANTHER" id="PTHR33841:SF1">
    <property type="entry name" value="DNA METHYLTRANSFERASE A"/>
    <property type="match status" value="1"/>
</dbReference>
<evidence type="ECO:0000256" key="1">
    <source>
        <dbReference type="ARBA" id="ARBA00011900"/>
    </source>
</evidence>
<dbReference type="GO" id="GO:0006304">
    <property type="term" value="P:DNA modification"/>
    <property type="evidence" value="ECO:0007669"/>
    <property type="project" value="InterPro"/>
</dbReference>
<dbReference type="Pfam" id="PF07669">
    <property type="entry name" value="Eco57I"/>
    <property type="match status" value="1"/>
</dbReference>
<dbReference type="Gene3D" id="3.40.50.150">
    <property type="entry name" value="Vaccinia Virus protein VP39"/>
    <property type="match status" value="1"/>
</dbReference>
<feature type="region of interest" description="Disordered" evidence="6">
    <location>
        <begin position="85"/>
        <end position="118"/>
    </location>
</feature>
<dbReference type="SUPFAM" id="SSF53335">
    <property type="entry name" value="S-adenosyl-L-methionine-dependent methyltransferases"/>
    <property type="match status" value="1"/>
</dbReference>
<dbReference type="GeneID" id="75916292"/>
<keyword evidence="2" id="KW-0489">Methyltransferase</keyword>
<feature type="compositionally biased region" description="Low complexity" evidence="6">
    <location>
        <begin position="87"/>
        <end position="97"/>
    </location>
</feature>
<dbReference type="AlphaFoldDB" id="A0AAD5E4I6"/>
<evidence type="ECO:0000256" key="3">
    <source>
        <dbReference type="ARBA" id="ARBA00022679"/>
    </source>
</evidence>
<evidence type="ECO:0000313" key="9">
    <source>
        <dbReference type="Proteomes" id="UP001206595"/>
    </source>
</evidence>
<gene>
    <name evidence="8" type="ORF">K450DRAFT_252871</name>
</gene>
<dbReference type="EMBL" id="MU620943">
    <property type="protein sequence ID" value="KAI8577236.1"/>
    <property type="molecule type" value="Genomic_DNA"/>
</dbReference>
<sequence>MQNSIISQYSSIAPHAGASISFNAPKRKWSSVLSSSDSPTPFHDNFLSQIEQHQPRYDASESITPVYKNPSALIVPLRFPTLDKGSARSLSRSSSSSQVPTRDPSPSTHSQETNTSGDRSSAISFSLIVGVLASEMMSVKEAILKSISSKLLEPCGQKWPVDEKFSSFVYQQLQTHLKKETPQGQNSAQLVRSDDPDVRNAVEFYCLLVAFMTVYVSFLEVSTSLMASKESLGFLALPFETIMNSFDPFDNIFHDASEDMYFWYYVEQRYFLGSVTSSICKELQVLNFTVEKPHQAEAILSSFYTNHLLRFAAQRHQKDHGQFYTPTSVVDFMWTTCMKDDADWVSNVLHSYCPSVLDPCMGTGSFLSSYIERIVQCLQERSTSWDNSDALKTMINSMCSNIWGIEIDHFVVQLGKLNVMLHIFPLLCRWMSITGQPLDFRLPRLNLFCNDILTLSLPPATNHFNNWEFEQLKKLRDPEVLKFEYMVTNPPYMIRKTGFISVPDTSLYDMSLIGGRGTQAYMYFMWICLQRCHPLRGRLCFITPSQWILLEFAKNLRSWLWKNYILDVIYQFEPYKVWPKIQTDSLIFRLRPRSAAHLEEACTLFLRHEDRTLTLDSVLSDYQSFIFKDPTTHTRISYRLTPATIDALENVKDCSFSSLTPASPVSEQMKQLTQDFIKICGGKNDSSGIQSPLLWNRGPNTNPVYALLVRTEWALKTFGTDVVEKWMRPAIYWNGKRENSTTGKSESKEILFWKDRDRLRVSHKENSPAEAYVPFRFEDLANEDKHYSMILVDSANASILERDGTDQPLYQYLKDAREKLQPKQIDKEIAWCPFRQCGIESPIKIVHPINFGYFSRSQPRQRFFLDTRRQCVTNQCMYFTIQPTTAIQDPLFYLGLLNSSTVQFFITIHCCYDQQGRTRFFAKNMANIPYPPSPSFELVAIMVKLVSRISSVRSMVYMVARERRMRILVEKLRQGRWDLSCTACDKSNHTSSEHTSPVGQPVEEDIRICPNKNICSCLRVASLLQYGVDQLSYLLYGVPVDTQLAVESELSIGTFTDFETVFPRQDAIIPAWYDRIIQYSDLILSSVDL</sequence>
<dbReference type="EC" id="2.1.1.72" evidence="1"/>
<keyword evidence="4" id="KW-0949">S-adenosyl-L-methionine</keyword>